<evidence type="ECO:0000313" key="3">
    <source>
        <dbReference type="EMBL" id="CAD2221504.1"/>
    </source>
</evidence>
<dbReference type="Proteomes" id="UP000515908">
    <property type="component" value="Chromosome 21"/>
</dbReference>
<keyword evidence="1" id="KW-0175">Coiled coil</keyword>
<dbReference type="AlphaFoldDB" id="A0A7G2CR97"/>
<name>A0A7G2CR97_9TRYP</name>
<organism evidence="3 4">
    <name type="scientific">Angomonas deanei</name>
    <dbReference type="NCBI Taxonomy" id="59799"/>
    <lineage>
        <taxon>Eukaryota</taxon>
        <taxon>Discoba</taxon>
        <taxon>Euglenozoa</taxon>
        <taxon>Kinetoplastea</taxon>
        <taxon>Metakinetoplastina</taxon>
        <taxon>Trypanosomatida</taxon>
        <taxon>Trypanosomatidae</taxon>
        <taxon>Strigomonadinae</taxon>
        <taxon>Angomonas</taxon>
    </lineage>
</organism>
<sequence length="362" mass="41189">MAGGRQQSKVKKPHKPSLQEPSTLPFFTPKRSFITNVRENVLKQITVRVPLNFSTEKRILYDEVIKKVLFKADSLFPTVDEENTEKHKNEKLNIRFKKETKELYDLHENGERIIVFIDPTSIRPLFDTIRDTLANQSGKRTYNPALNSNRRLTLNIATQSDIYLEVQLRVHTAVVGFGMMPGVVVQCQEQVTESLEEEVTTAEKTKVVEEAESVSANGEMENNTAKPAKSVVVFPFRDFAVVEVAALEDDLMFQHLQNGKARLTTPYTYPFEKYMKKKPMSKKVEEGEEQEEDPTVVETTKEEEENNEVISIPKVKMLVASPAAEFASPGKSVLLFINPGGMHLMSVRPPPTRAWPFYVRTQ</sequence>
<evidence type="ECO:0000256" key="1">
    <source>
        <dbReference type="SAM" id="Coils"/>
    </source>
</evidence>
<keyword evidence="4" id="KW-1185">Reference proteome</keyword>
<reference evidence="3 4" key="1">
    <citation type="submission" date="2020-08" db="EMBL/GenBank/DDBJ databases">
        <authorList>
            <person name="Newling K."/>
            <person name="Davey J."/>
            <person name="Forrester S."/>
        </authorList>
    </citation>
    <scope>NUCLEOTIDE SEQUENCE [LARGE SCALE GENOMIC DNA]</scope>
    <source>
        <strain evidence="4">Crithidia deanei Carvalho (ATCC PRA-265)</strain>
    </source>
</reference>
<feature type="region of interest" description="Disordered" evidence="2">
    <location>
        <begin position="1"/>
        <end position="24"/>
    </location>
</feature>
<evidence type="ECO:0000256" key="2">
    <source>
        <dbReference type="SAM" id="MobiDB-lite"/>
    </source>
</evidence>
<protein>
    <submittedName>
        <fullName evidence="3">Uncharacterized protein</fullName>
    </submittedName>
</protein>
<accession>A0A7G2CR97</accession>
<feature type="compositionally biased region" description="Acidic residues" evidence="2">
    <location>
        <begin position="286"/>
        <end position="307"/>
    </location>
</feature>
<feature type="region of interest" description="Disordered" evidence="2">
    <location>
        <begin position="280"/>
        <end position="307"/>
    </location>
</feature>
<proteinExistence type="predicted"/>
<dbReference type="VEuPathDB" id="TriTrypDB:ADEAN_000903600"/>
<evidence type="ECO:0000313" key="4">
    <source>
        <dbReference type="Proteomes" id="UP000515908"/>
    </source>
</evidence>
<gene>
    <name evidence="3" type="ORF">ADEAN_000903600</name>
</gene>
<dbReference type="EMBL" id="LR877165">
    <property type="protein sequence ID" value="CAD2221504.1"/>
    <property type="molecule type" value="Genomic_DNA"/>
</dbReference>
<feature type="coiled-coil region" evidence="1">
    <location>
        <begin position="185"/>
        <end position="212"/>
    </location>
</feature>